<organism evidence="1">
    <name type="scientific">Micrurus corallinus</name>
    <name type="common">Brazilian coral snake</name>
    <dbReference type="NCBI Taxonomy" id="54390"/>
    <lineage>
        <taxon>Eukaryota</taxon>
        <taxon>Metazoa</taxon>
        <taxon>Chordata</taxon>
        <taxon>Craniata</taxon>
        <taxon>Vertebrata</taxon>
        <taxon>Euteleostomi</taxon>
        <taxon>Lepidosauria</taxon>
        <taxon>Squamata</taxon>
        <taxon>Bifurcata</taxon>
        <taxon>Unidentata</taxon>
        <taxon>Episquamata</taxon>
        <taxon>Toxicofera</taxon>
        <taxon>Serpentes</taxon>
        <taxon>Colubroidea</taxon>
        <taxon>Elapidae</taxon>
        <taxon>Elapinae</taxon>
        <taxon>Micrurus</taxon>
    </lineage>
</organism>
<proteinExistence type="predicted"/>
<reference evidence="1" key="2">
    <citation type="submission" date="2017-11" db="EMBL/GenBank/DDBJ databases">
        <title>Coralsnake Venomics: Analyses of Venom Gland Transcriptomes and Proteomes of Six Brazilian Taxa.</title>
        <authorList>
            <person name="Aird S.D."/>
            <person name="Jorge da Silva N."/>
            <person name="Qiu L."/>
            <person name="Villar-Briones A."/>
            <person name="Aparecida-Saddi V."/>
            <person name="Campos-Telles M.P."/>
            <person name="Grau M."/>
            <person name="Mikheyev A.S."/>
        </authorList>
    </citation>
    <scope>NUCLEOTIDE SEQUENCE</scope>
    <source>
        <tissue evidence="1">Venom_gland</tissue>
    </source>
</reference>
<dbReference type="AlphaFoldDB" id="A0A2D4G7J3"/>
<name>A0A2D4G7J3_MICCO</name>
<reference evidence="1" key="1">
    <citation type="submission" date="2017-07" db="EMBL/GenBank/DDBJ databases">
        <authorList>
            <person name="Mikheyev A."/>
            <person name="Grau M."/>
        </authorList>
    </citation>
    <scope>NUCLEOTIDE SEQUENCE</scope>
    <source>
        <tissue evidence="1">Venom_gland</tissue>
    </source>
</reference>
<protein>
    <submittedName>
        <fullName evidence="1">Uncharacterized protein</fullName>
    </submittedName>
</protein>
<accession>A0A2D4G7J3</accession>
<evidence type="ECO:0000313" key="1">
    <source>
        <dbReference type="EMBL" id="LAA55699.1"/>
    </source>
</evidence>
<dbReference type="EMBL" id="IACJ01118347">
    <property type="protein sequence ID" value="LAA55699.1"/>
    <property type="molecule type" value="Transcribed_RNA"/>
</dbReference>
<sequence length="113" mass="13579">MHVCTRAQYNTWVNVPHNYHHLDRISLGLLILCWFIHSSRQFEKQRWRPKYRFSHPSVFFKRKPKALCFPEMHKSTLLYLSRLSLAENPTTNKQTKKLCLEKNTSCSYQLILV</sequence>